<keyword evidence="5 6" id="KW-0472">Membrane</keyword>
<feature type="transmembrane region" description="Helical" evidence="6">
    <location>
        <begin position="324"/>
        <end position="342"/>
    </location>
</feature>
<feature type="transmembrane region" description="Helical" evidence="6">
    <location>
        <begin position="151"/>
        <end position="170"/>
    </location>
</feature>
<evidence type="ECO:0000256" key="2">
    <source>
        <dbReference type="ARBA" id="ARBA00022475"/>
    </source>
</evidence>
<dbReference type="EMBL" id="JAJOZR010000001">
    <property type="protein sequence ID" value="MCD7107876.1"/>
    <property type="molecule type" value="Genomic_DNA"/>
</dbReference>
<feature type="transmembrane region" description="Helical" evidence="6">
    <location>
        <begin position="62"/>
        <end position="83"/>
    </location>
</feature>
<evidence type="ECO:0000313" key="7">
    <source>
        <dbReference type="EMBL" id="MCD7107876.1"/>
    </source>
</evidence>
<evidence type="ECO:0000256" key="6">
    <source>
        <dbReference type="SAM" id="Phobius"/>
    </source>
</evidence>
<dbReference type="CDD" id="cd06580">
    <property type="entry name" value="TM_PBP1_transp_TpRbsC_like"/>
    <property type="match status" value="1"/>
</dbReference>
<dbReference type="GO" id="GO:0005886">
    <property type="term" value="C:plasma membrane"/>
    <property type="evidence" value="ECO:0007669"/>
    <property type="project" value="UniProtKB-SubCell"/>
</dbReference>
<evidence type="ECO:0000313" key="8">
    <source>
        <dbReference type="Proteomes" id="UP001139089"/>
    </source>
</evidence>
<feature type="transmembrane region" description="Helical" evidence="6">
    <location>
        <begin position="279"/>
        <end position="304"/>
    </location>
</feature>
<name>A0A9X1SZ23_9HYPH</name>
<dbReference type="PANTHER" id="PTHR47089">
    <property type="entry name" value="ABC TRANSPORTER, PERMEASE PROTEIN"/>
    <property type="match status" value="1"/>
</dbReference>
<protein>
    <submittedName>
        <fullName evidence="7">ABC transporter permease</fullName>
    </submittedName>
</protein>
<reference evidence="7" key="1">
    <citation type="submission" date="2021-12" db="EMBL/GenBank/DDBJ databases">
        <authorList>
            <person name="Li Y."/>
        </authorList>
    </citation>
    <scope>NUCLEOTIDE SEQUENCE</scope>
    <source>
        <strain evidence="7">DKSPLA3</strain>
    </source>
</reference>
<evidence type="ECO:0000256" key="3">
    <source>
        <dbReference type="ARBA" id="ARBA00022692"/>
    </source>
</evidence>
<keyword evidence="3 6" id="KW-0812">Transmembrane</keyword>
<proteinExistence type="predicted"/>
<sequence length="356" mass="37518">MTNRLLFRGLFSKGLARTLAGQALAFAIALALGAVIILMIEESPVAVLMTLMRGAFGDAEKIAGTLLQTTPILICGIAACIALRGGMFNVGIEGQLFLGGFAAAWVGFAFALPPVLHVLAAMTLAVVAGALWIAIPAFFRVRFGTNEVVSTILANYIATLLTSYFTIFLFKRPGGWSETPPILTSAYLPELFSFSRLNIGLLIGLALAVGVAAFFRWTSAGYAVTMVGSAPKFAEYGGVSVRRVGFGVLLVSGAVGGLAGGVETLGVHHRFMEGFAPGFGFDGLIAALLANGSPIGTIFTALFFGALRAGSLLLEVDTTASREIITVIQALIILAVSADLMMRRRGDRTGERRWKF</sequence>
<accession>A0A9X1SZ23</accession>
<keyword evidence="4 6" id="KW-1133">Transmembrane helix</keyword>
<dbReference type="RefSeq" id="WP_231811594.1">
    <property type="nucleotide sequence ID" value="NZ_JAJOZR010000001.1"/>
</dbReference>
<comment type="subcellular location">
    <subcellularLocation>
        <location evidence="1">Cell membrane</location>
        <topology evidence="1">Multi-pass membrane protein</topology>
    </subcellularLocation>
</comment>
<dbReference type="AlphaFoldDB" id="A0A9X1SZ23"/>
<feature type="transmembrane region" description="Helical" evidence="6">
    <location>
        <begin position="21"/>
        <end position="40"/>
    </location>
</feature>
<dbReference type="Pfam" id="PF02653">
    <property type="entry name" value="BPD_transp_2"/>
    <property type="match status" value="1"/>
</dbReference>
<dbReference type="Proteomes" id="UP001139089">
    <property type="component" value="Unassembled WGS sequence"/>
</dbReference>
<evidence type="ECO:0000256" key="1">
    <source>
        <dbReference type="ARBA" id="ARBA00004651"/>
    </source>
</evidence>
<organism evidence="7 8">
    <name type="scientific">Rhizobium quercicola</name>
    <dbReference type="NCBI Taxonomy" id="2901226"/>
    <lineage>
        <taxon>Bacteria</taxon>
        <taxon>Pseudomonadati</taxon>
        <taxon>Pseudomonadota</taxon>
        <taxon>Alphaproteobacteria</taxon>
        <taxon>Hyphomicrobiales</taxon>
        <taxon>Rhizobiaceae</taxon>
        <taxon>Rhizobium/Agrobacterium group</taxon>
        <taxon>Rhizobium</taxon>
    </lineage>
</organism>
<gene>
    <name evidence="7" type="ORF">LRX75_02360</name>
</gene>
<dbReference type="GO" id="GO:0022857">
    <property type="term" value="F:transmembrane transporter activity"/>
    <property type="evidence" value="ECO:0007669"/>
    <property type="project" value="InterPro"/>
</dbReference>
<keyword evidence="2" id="KW-1003">Cell membrane</keyword>
<keyword evidence="8" id="KW-1185">Reference proteome</keyword>
<feature type="transmembrane region" description="Helical" evidence="6">
    <location>
        <begin position="197"/>
        <end position="217"/>
    </location>
</feature>
<feature type="transmembrane region" description="Helical" evidence="6">
    <location>
        <begin position="118"/>
        <end position="139"/>
    </location>
</feature>
<evidence type="ECO:0000256" key="4">
    <source>
        <dbReference type="ARBA" id="ARBA00022989"/>
    </source>
</evidence>
<dbReference type="InterPro" id="IPR001851">
    <property type="entry name" value="ABC_transp_permease"/>
</dbReference>
<feature type="transmembrane region" description="Helical" evidence="6">
    <location>
        <begin position="95"/>
        <end position="112"/>
    </location>
</feature>
<dbReference type="PANTHER" id="PTHR47089:SF1">
    <property type="entry name" value="GUANOSINE ABC TRANSPORTER PERMEASE PROTEIN NUPP"/>
    <property type="match status" value="1"/>
</dbReference>
<comment type="caution">
    <text evidence="7">The sequence shown here is derived from an EMBL/GenBank/DDBJ whole genome shotgun (WGS) entry which is preliminary data.</text>
</comment>
<evidence type="ECO:0000256" key="5">
    <source>
        <dbReference type="ARBA" id="ARBA00023136"/>
    </source>
</evidence>